<comment type="pathway">
    <text evidence="2">Cofactor biosynthesis; NAD(+) biosynthesis; nicotinate D-ribonucleotide from quinolinate: step 1/1.</text>
</comment>
<dbReference type="InterPro" id="IPR036068">
    <property type="entry name" value="Nicotinate_pribotase-like_C"/>
</dbReference>
<dbReference type="Pfam" id="PF02749">
    <property type="entry name" value="QRPTase_N"/>
    <property type="match status" value="1"/>
</dbReference>
<dbReference type="EC" id="2.4.2.19" evidence="5"/>
<dbReference type="PANTHER" id="PTHR32179">
    <property type="entry name" value="NICOTINATE-NUCLEOTIDE PYROPHOSPHORYLASE [CARBOXYLATING]"/>
    <property type="match status" value="1"/>
</dbReference>
<evidence type="ECO:0000313" key="16">
    <source>
        <dbReference type="EMBL" id="RDG39801.1"/>
    </source>
</evidence>
<gene>
    <name evidence="16" type="primary">nadC</name>
    <name evidence="16" type="ORF">DVH02_01835</name>
</gene>
<comment type="function">
    <text evidence="1">Involved in the catabolism of quinolinic acid (QA).</text>
</comment>
<dbReference type="GO" id="GO:0034213">
    <property type="term" value="P:quinolinate catabolic process"/>
    <property type="evidence" value="ECO:0007669"/>
    <property type="project" value="TreeGrafter"/>
</dbReference>
<dbReference type="Gene3D" id="3.90.1170.20">
    <property type="entry name" value="Quinolinate phosphoribosyl transferase, N-terminal domain"/>
    <property type="match status" value="1"/>
</dbReference>
<protein>
    <recommendedName>
        <fullName evidence="6">Nicotinate-nucleotide pyrophosphorylase [carboxylating]</fullName>
        <ecNumber evidence="5">2.4.2.19</ecNumber>
    </recommendedName>
    <alternativeName>
        <fullName evidence="12">Probable nicotinate-nucleotide pyrophosphorylase [carboxylating]</fullName>
    </alternativeName>
    <alternativeName>
        <fullName evidence="10">Quinolinate phosphoribosyltransferase [decarboxylating]</fullName>
    </alternativeName>
</protein>
<name>A0A370BDT5_9ACTN</name>
<dbReference type="EMBL" id="QQNA01000009">
    <property type="protein sequence ID" value="RDG39801.1"/>
    <property type="molecule type" value="Genomic_DNA"/>
</dbReference>
<keyword evidence="8 13" id="KW-0328">Glycosyltransferase</keyword>
<evidence type="ECO:0000256" key="13">
    <source>
        <dbReference type="PIRNR" id="PIRNR006250"/>
    </source>
</evidence>
<sequence>MPTTWDKDVAARAVAAALAEDATGDDITTRWSVPENRWLRAEIFTRRRGVAAGVPLVAEVYAQVDPRVQVTPRVPDGARLLSGDVLLSLEGPARSLISGERTALNFLQRMSGIATLTAAYVEALGGAPVRVLDSRKTAPGLRALDKYAVTAGGGHNHRLDLSAMVLLKENHIAAAGGLGAAVRAVRAGAAEEGRDVVIETEVRDVREAKEALENAVPWIMLDNMSPQEVAEVVRMRAEHGDAGDTLLEASGTITLARVSTYARTGVDAISVGALTHSAPALDLSMLVREVLTP</sequence>
<comment type="subunit">
    <text evidence="4">Hexamer formed by 3 homodimers.</text>
</comment>
<evidence type="ECO:0000256" key="2">
    <source>
        <dbReference type="ARBA" id="ARBA00004893"/>
    </source>
</evidence>
<dbReference type="FunFam" id="3.20.20.70:FF:000030">
    <property type="entry name" value="Nicotinate-nucleotide pyrophosphorylase, carboxylating"/>
    <property type="match status" value="1"/>
</dbReference>
<dbReference type="Proteomes" id="UP000253741">
    <property type="component" value="Unassembled WGS sequence"/>
</dbReference>
<evidence type="ECO:0000256" key="1">
    <source>
        <dbReference type="ARBA" id="ARBA00003237"/>
    </source>
</evidence>
<proteinExistence type="inferred from homology"/>
<dbReference type="InterPro" id="IPR013785">
    <property type="entry name" value="Aldolase_TIM"/>
</dbReference>
<dbReference type="NCBIfam" id="TIGR00078">
    <property type="entry name" value="nadC"/>
    <property type="match status" value="1"/>
</dbReference>
<dbReference type="GO" id="GO:0004514">
    <property type="term" value="F:nicotinate-nucleotide diphosphorylase (carboxylating) activity"/>
    <property type="evidence" value="ECO:0007669"/>
    <property type="project" value="UniProtKB-EC"/>
</dbReference>
<dbReference type="GO" id="GO:0005737">
    <property type="term" value="C:cytoplasm"/>
    <property type="evidence" value="ECO:0007669"/>
    <property type="project" value="TreeGrafter"/>
</dbReference>
<organism evidence="16 17">
    <name type="scientific">Streptomyces corynorhini</name>
    <dbReference type="NCBI Taxonomy" id="2282652"/>
    <lineage>
        <taxon>Bacteria</taxon>
        <taxon>Bacillati</taxon>
        <taxon>Actinomycetota</taxon>
        <taxon>Actinomycetes</taxon>
        <taxon>Kitasatosporales</taxon>
        <taxon>Streptomycetaceae</taxon>
        <taxon>Streptomyces</taxon>
    </lineage>
</organism>
<dbReference type="InterPro" id="IPR022412">
    <property type="entry name" value="Quinolinate_PRibosylTrfase_N"/>
</dbReference>
<dbReference type="InterPro" id="IPR004393">
    <property type="entry name" value="NadC"/>
</dbReference>
<feature type="domain" description="Quinolinate phosphoribosyl transferase N-terminal" evidence="15">
    <location>
        <begin position="26"/>
        <end position="111"/>
    </location>
</feature>
<dbReference type="FunFam" id="3.90.1170.20:FF:000001">
    <property type="entry name" value="Nicotinate-nucleotide diphosphorylase (Carboxylating)"/>
    <property type="match status" value="1"/>
</dbReference>
<evidence type="ECO:0000256" key="10">
    <source>
        <dbReference type="ARBA" id="ARBA00033102"/>
    </source>
</evidence>
<dbReference type="SUPFAM" id="SSF54675">
    <property type="entry name" value="Nicotinate/Quinolinate PRTase N-terminal domain-like"/>
    <property type="match status" value="1"/>
</dbReference>
<dbReference type="InterPro" id="IPR027277">
    <property type="entry name" value="NadC/ModD"/>
</dbReference>
<dbReference type="RefSeq" id="WP_114621884.1">
    <property type="nucleotide sequence ID" value="NZ_QQNA01000009.1"/>
</dbReference>
<dbReference type="InterPro" id="IPR037128">
    <property type="entry name" value="Quinolinate_PRibosylTase_N_sf"/>
</dbReference>
<evidence type="ECO:0000256" key="4">
    <source>
        <dbReference type="ARBA" id="ARBA00011218"/>
    </source>
</evidence>
<dbReference type="Gene3D" id="3.20.20.70">
    <property type="entry name" value="Aldolase class I"/>
    <property type="match status" value="1"/>
</dbReference>
<keyword evidence="9 13" id="KW-0808">Transferase</keyword>
<dbReference type="CDD" id="cd01572">
    <property type="entry name" value="QPRTase"/>
    <property type="match status" value="1"/>
</dbReference>
<comment type="similarity">
    <text evidence="3 13">Belongs to the NadC/ModD family.</text>
</comment>
<dbReference type="PANTHER" id="PTHR32179:SF3">
    <property type="entry name" value="NICOTINATE-NUCLEOTIDE PYROPHOSPHORYLASE [CARBOXYLATING]"/>
    <property type="match status" value="1"/>
</dbReference>
<keyword evidence="7" id="KW-0662">Pyridine nucleotide biosynthesis</keyword>
<dbReference type="OrthoDB" id="9782546at2"/>
<comment type="catalytic activity">
    <reaction evidence="11">
        <text>nicotinate beta-D-ribonucleotide + CO2 + diphosphate = quinolinate + 5-phospho-alpha-D-ribose 1-diphosphate + 2 H(+)</text>
        <dbReference type="Rhea" id="RHEA:12733"/>
        <dbReference type="ChEBI" id="CHEBI:15378"/>
        <dbReference type="ChEBI" id="CHEBI:16526"/>
        <dbReference type="ChEBI" id="CHEBI:29959"/>
        <dbReference type="ChEBI" id="CHEBI:33019"/>
        <dbReference type="ChEBI" id="CHEBI:57502"/>
        <dbReference type="ChEBI" id="CHEBI:58017"/>
        <dbReference type="EC" id="2.4.2.19"/>
    </reaction>
</comment>
<dbReference type="PIRSF" id="PIRSF006250">
    <property type="entry name" value="NadC_ModD"/>
    <property type="match status" value="1"/>
</dbReference>
<dbReference type="UniPathway" id="UPA00253">
    <property type="reaction ID" value="UER00331"/>
</dbReference>
<comment type="caution">
    <text evidence="16">The sequence shown here is derived from an EMBL/GenBank/DDBJ whole genome shotgun (WGS) entry which is preliminary data.</text>
</comment>
<reference evidence="16 17" key="1">
    <citation type="submission" date="2018-07" db="EMBL/GenBank/DDBJ databases">
        <title>Streptomyces species from bats.</title>
        <authorList>
            <person name="Dunlap C."/>
        </authorList>
    </citation>
    <scope>NUCLEOTIDE SEQUENCE [LARGE SCALE GENOMIC DNA]</scope>
    <source>
        <strain evidence="16 17">AC230</strain>
    </source>
</reference>
<keyword evidence="17" id="KW-1185">Reference proteome</keyword>
<dbReference type="Pfam" id="PF01729">
    <property type="entry name" value="QRPTase_C"/>
    <property type="match status" value="1"/>
</dbReference>
<evidence type="ECO:0000256" key="5">
    <source>
        <dbReference type="ARBA" id="ARBA00011944"/>
    </source>
</evidence>
<dbReference type="GO" id="GO:0009435">
    <property type="term" value="P:NAD+ biosynthetic process"/>
    <property type="evidence" value="ECO:0007669"/>
    <property type="project" value="UniProtKB-UniPathway"/>
</dbReference>
<feature type="domain" description="Quinolinate phosphoribosyl transferase C-terminal" evidence="14">
    <location>
        <begin position="113"/>
        <end position="285"/>
    </location>
</feature>
<dbReference type="AlphaFoldDB" id="A0A370BDT5"/>
<evidence type="ECO:0000256" key="11">
    <source>
        <dbReference type="ARBA" id="ARBA00047445"/>
    </source>
</evidence>
<evidence type="ECO:0000256" key="12">
    <source>
        <dbReference type="ARBA" id="ARBA00069173"/>
    </source>
</evidence>
<dbReference type="SUPFAM" id="SSF51690">
    <property type="entry name" value="Nicotinate/Quinolinate PRTase C-terminal domain-like"/>
    <property type="match status" value="1"/>
</dbReference>
<evidence type="ECO:0000259" key="15">
    <source>
        <dbReference type="Pfam" id="PF02749"/>
    </source>
</evidence>
<evidence type="ECO:0000256" key="6">
    <source>
        <dbReference type="ARBA" id="ARBA00020990"/>
    </source>
</evidence>
<evidence type="ECO:0000259" key="14">
    <source>
        <dbReference type="Pfam" id="PF01729"/>
    </source>
</evidence>
<evidence type="ECO:0000256" key="8">
    <source>
        <dbReference type="ARBA" id="ARBA00022676"/>
    </source>
</evidence>
<evidence type="ECO:0000256" key="9">
    <source>
        <dbReference type="ARBA" id="ARBA00022679"/>
    </source>
</evidence>
<dbReference type="InterPro" id="IPR002638">
    <property type="entry name" value="Quinolinate_PRibosylTrfase_C"/>
</dbReference>
<evidence type="ECO:0000256" key="7">
    <source>
        <dbReference type="ARBA" id="ARBA00022642"/>
    </source>
</evidence>
<accession>A0A370BDT5</accession>
<evidence type="ECO:0000313" key="17">
    <source>
        <dbReference type="Proteomes" id="UP000253741"/>
    </source>
</evidence>
<evidence type="ECO:0000256" key="3">
    <source>
        <dbReference type="ARBA" id="ARBA00009400"/>
    </source>
</evidence>